<keyword evidence="7 11" id="KW-0479">Metal-binding</keyword>
<feature type="active site" description="Proton donor/acceptor" evidence="10">
    <location>
        <position position="198"/>
    </location>
</feature>
<dbReference type="PANTHER" id="PTHR10907">
    <property type="entry name" value="REGUCALCIN"/>
    <property type="match status" value="1"/>
</dbReference>
<dbReference type="GO" id="GO:0019853">
    <property type="term" value="P:L-ascorbic acid biosynthetic process"/>
    <property type="evidence" value="ECO:0007669"/>
    <property type="project" value="TreeGrafter"/>
</dbReference>
<dbReference type="InterPro" id="IPR005511">
    <property type="entry name" value="SMP-30"/>
</dbReference>
<keyword evidence="11" id="KW-0862">Zinc</keyword>
<sequence>MNVIAELVMNVQAKLGEGPHWDEQSQSLLWVDITGRKIHVYDPKNDRETTFDFDRMVSAVIPAQDKGWVLAMQGGIYSFDPENGVLEQIETVEPDLPRNRLNDAKCDPQGRLWAGTMSMDDSPGAGALYMLEQGGQLRMELTGIGCSNGLAWDERKQRMYYIDTPTRRVDAFDFEPSTGQIRNRETIIRFAESAGLPDGMTIDSEGMLWIAHWGGGAVSRWNPDTGEQIGEVTVPAWHVTSCAFGGPDLSDLYITSAREGMSREQLDRYPLSGGLFKVKTDVTGIRANRFGTRAEAGSRL</sequence>
<comment type="subcellular location">
    <subcellularLocation>
        <location evidence="4">Cytoplasm</location>
    </subcellularLocation>
</comment>
<dbReference type="InterPro" id="IPR013658">
    <property type="entry name" value="SGL"/>
</dbReference>
<dbReference type="FunFam" id="2.120.10.30:FF:000027">
    <property type="entry name" value="Regucalcin homologue"/>
    <property type="match status" value="1"/>
</dbReference>
<gene>
    <name evidence="13" type="ORF">HH215_14545</name>
</gene>
<reference evidence="13 14" key="1">
    <citation type="submission" date="2020-04" db="EMBL/GenBank/DDBJ databases">
        <title>Genome sequencing of novel species.</title>
        <authorList>
            <person name="Heo J."/>
            <person name="Kim S.-J."/>
            <person name="Kim J.-S."/>
            <person name="Hong S.-B."/>
            <person name="Kwon S.-W."/>
        </authorList>
    </citation>
    <scope>NUCLEOTIDE SEQUENCE [LARGE SCALE GENOMIC DNA]</scope>
    <source>
        <strain evidence="13 14">MFER-1</strain>
    </source>
</reference>
<dbReference type="SUPFAM" id="SSF63829">
    <property type="entry name" value="Calcium-dependent phosphotriesterase"/>
    <property type="match status" value="1"/>
</dbReference>
<evidence type="ECO:0000313" key="13">
    <source>
        <dbReference type="EMBL" id="QJD84286.1"/>
    </source>
</evidence>
<feature type="binding site" evidence="11">
    <location>
        <position position="120"/>
    </location>
    <ligand>
        <name>substrate</name>
    </ligand>
</feature>
<feature type="binding site" evidence="11">
    <location>
        <position position="17"/>
    </location>
    <ligand>
        <name>a divalent metal cation</name>
        <dbReference type="ChEBI" id="CHEBI:60240"/>
    </ligand>
</feature>
<keyword evidence="8" id="KW-0378">Hydrolase</keyword>
<evidence type="ECO:0000256" key="4">
    <source>
        <dbReference type="ARBA" id="ARBA00004496"/>
    </source>
</evidence>
<accession>A0A7Z2VJS2</accession>
<evidence type="ECO:0000256" key="8">
    <source>
        <dbReference type="ARBA" id="ARBA00022801"/>
    </source>
</evidence>
<comment type="cofactor">
    <cofactor evidence="3">
        <name>Mg(2+)</name>
        <dbReference type="ChEBI" id="CHEBI:18420"/>
    </cofactor>
</comment>
<dbReference type="InterPro" id="IPR011042">
    <property type="entry name" value="6-blade_b-propeller_TolB-like"/>
</dbReference>
<comment type="cofactor">
    <cofactor evidence="1">
        <name>Ca(2+)</name>
        <dbReference type="ChEBI" id="CHEBI:29108"/>
    </cofactor>
</comment>
<dbReference type="GO" id="GO:0005509">
    <property type="term" value="F:calcium ion binding"/>
    <property type="evidence" value="ECO:0007669"/>
    <property type="project" value="TreeGrafter"/>
</dbReference>
<evidence type="ECO:0000256" key="6">
    <source>
        <dbReference type="ARBA" id="ARBA00022490"/>
    </source>
</evidence>
<dbReference type="Proteomes" id="UP000502248">
    <property type="component" value="Chromosome"/>
</dbReference>
<evidence type="ECO:0000256" key="10">
    <source>
        <dbReference type="PIRSR" id="PIRSR605511-1"/>
    </source>
</evidence>
<feature type="binding site" evidence="11">
    <location>
        <position position="102"/>
    </location>
    <ligand>
        <name>substrate</name>
    </ligand>
</feature>
<evidence type="ECO:0000256" key="9">
    <source>
        <dbReference type="ARBA" id="ARBA00022837"/>
    </source>
</evidence>
<comment type="similarity">
    <text evidence="5">Belongs to the SMP-30/CGR1 family.</text>
</comment>
<keyword evidence="6" id="KW-0963">Cytoplasm</keyword>
<feature type="binding site" evidence="11">
    <location>
        <position position="148"/>
    </location>
    <ligand>
        <name>a divalent metal cation</name>
        <dbReference type="ChEBI" id="CHEBI:60240"/>
    </ligand>
</feature>
<evidence type="ECO:0000256" key="5">
    <source>
        <dbReference type="ARBA" id="ARBA00008853"/>
    </source>
</evidence>
<evidence type="ECO:0000256" key="3">
    <source>
        <dbReference type="ARBA" id="ARBA00001946"/>
    </source>
</evidence>
<evidence type="ECO:0000256" key="1">
    <source>
        <dbReference type="ARBA" id="ARBA00001913"/>
    </source>
</evidence>
<feature type="domain" description="SMP-30/Gluconolactonase/LRE-like region" evidence="12">
    <location>
        <begin position="15"/>
        <end position="258"/>
    </location>
</feature>
<protein>
    <submittedName>
        <fullName evidence="13">SMP-30/gluconolactonase/LRE family protein</fullName>
    </submittedName>
</protein>
<organism evidence="13 14">
    <name type="scientific">Cohnella herbarum</name>
    <dbReference type="NCBI Taxonomy" id="2728023"/>
    <lineage>
        <taxon>Bacteria</taxon>
        <taxon>Bacillati</taxon>
        <taxon>Bacillota</taxon>
        <taxon>Bacilli</taxon>
        <taxon>Bacillales</taxon>
        <taxon>Paenibacillaceae</taxon>
        <taxon>Cohnella</taxon>
    </lineage>
</organism>
<evidence type="ECO:0000256" key="7">
    <source>
        <dbReference type="ARBA" id="ARBA00022723"/>
    </source>
</evidence>
<dbReference type="GO" id="GO:0005737">
    <property type="term" value="C:cytoplasm"/>
    <property type="evidence" value="ECO:0007669"/>
    <property type="project" value="UniProtKB-SubCell"/>
</dbReference>
<dbReference type="EMBL" id="CP051680">
    <property type="protein sequence ID" value="QJD84286.1"/>
    <property type="molecule type" value="Genomic_DNA"/>
</dbReference>
<evidence type="ECO:0000259" key="12">
    <source>
        <dbReference type="Pfam" id="PF08450"/>
    </source>
</evidence>
<dbReference type="Pfam" id="PF08450">
    <property type="entry name" value="SGL"/>
    <property type="match status" value="1"/>
</dbReference>
<feature type="binding site" evidence="11">
    <location>
        <position position="198"/>
    </location>
    <ligand>
        <name>a divalent metal cation</name>
        <dbReference type="ChEBI" id="CHEBI:60240"/>
    </ligand>
</feature>
<feature type="binding site" evidence="11">
    <location>
        <position position="100"/>
    </location>
    <ligand>
        <name>substrate</name>
    </ligand>
</feature>
<evidence type="ECO:0000313" key="14">
    <source>
        <dbReference type="Proteomes" id="UP000502248"/>
    </source>
</evidence>
<comment type="cofactor">
    <cofactor evidence="11">
        <name>Zn(2+)</name>
        <dbReference type="ChEBI" id="CHEBI:29105"/>
    </cofactor>
    <text evidence="11">Binds 1 divalent metal cation per subunit.</text>
</comment>
<proteinExistence type="inferred from homology"/>
<dbReference type="KEGG" id="cheb:HH215_14545"/>
<dbReference type="PANTHER" id="PTHR10907:SF47">
    <property type="entry name" value="REGUCALCIN"/>
    <property type="match status" value="1"/>
</dbReference>
<keyword evidence="14" id="KW-1185">Reference proteome</keyword>
<comment type="cofactor">
    <cofactor evidence="2">
        <name>Mn(2+)</name>
        <dbReference type="ChEBI" id="CHEBI:29035"/>
    </cofactor>
</comment>
<name>A0A7Z2VJS2_9BACL</name>
<keyword evidence="9" id="KW-0106">Calcium</keyword>
<dbReference type="PRINTS" id="PR01790">
    <property type="entry name" value="SMP30FAMILY"/>
</dbReference>
<evidence type="ECO:0000256" key="2">
    <source>
        <dbReference type="ARBA" id="ARBA00001936"/>
    </source>
</evidence>
<evidence type="ECO:0000256" key="11">
    <source>
        <dbReference type="PIRSR" id="PIRSR605511-2"/>
    </source>
</evidence>
<dbReference type="GO" id="GO:0004341">
    <property type="term" value="F:gluconolactonase activity"/>
    <property type="evidence" value="ECO:0007669"/>
    <property type="project" value="TreeGrafter"/>
</dbReference>
<dbReference type="Gene3D" id="2.120.10.30">
    <property type="entry name" value="TolB, C-terminal domain"/>
    <property type="match status" value="1"/>
</dbReference>
<dbReference type="AlphaFoldDB" id="A0A7Z2VJS2"/>
<dbReference type="RefSeq" id="WP_169280570.1">
    <property type="nucleotide sequence ID" value="NZ_CP051680.1"/>
</dbReference>